<evidence type="ECO:0000313" key="1">
    <source>
        <dbReference type="EMBL" id="RQD82849.1"/>
    </source>
</evidence>
<accession>A0A3R7XGU7</accession>
<name>A0A3R7XGU7_9EURY</name>
<dbReference type="InterPro" id="IPR036388">
    <property type="entry name" value="WH-like_DNA-bd_sf"/>
</dbReference>
<organism evidence="1 2">
    <name type="scientific">Methanosalsum natronophilum</name>
    <dbReference type="NCBI Taxonomy" id="768733"/>
    <lineage>
        <taxon>Archaea</taxon>
        <taxon>Methanobacteriati</taxon>
        <taxon>Methanobacteriota</taxon>
        <taxon>Stenosarchaea group</taxon>
        <taxon>Methanomicrobia</taxon>
        <taxon>Methanosarcinales</taxon>
        <taxon>Methanosarcinaceae</taxon>
        <taxon>Methanosalsum</taxon>
    </lineage>
</organism>
<comment type="caution">
    <text evidence="1">The sequence shown here is derived from an EMBL/GenBank/DDBJ whole genome shotgun (WGS) entry which is preliminary data.</text>
</comment>
<protein>
    <submittedName>
        <fullName evidence="1">Winged helix-turn-helix transcriptional regulator</fullName>
    </submittedName>
</protein>
<dbReference type="Proteomes" id="UP000284763">
    <property type="component" value="Unassembled WGS sequence"/>
</dbReference>
<dbReference type="Gene3D" id="1.10.10.10">
    <property type="entry name" value="Winged helix-like DNA-binding domain superfamily/Winged helix DNA-binding domain"/>
    <property type="match status" value="1"/>
</dbReference>
<dbReference type="RefSeq" id="WP_259133314.1">
    <property type="nucleotide sequence ID" value="NZ_JANUCS010000002.1"/>
</dbReference>
<dbReference type="SUPFAM" id="SSF46785">
    <property type="entry name" value="Winged helix' DNA-binding domain"/>
    <property type="match status" value="1"/>
</dbReference>
<dbReference type="EMBL" id="QZAB01000422">
    <property type="protein sequence ID" value="RQD82849.1"/>
    <property type="molecule type" value="Genomic_DNA"/>
</dbReference>
<dbReference type="AlphaFoldDB" id="A0A3R7XGU7"/>
<proteinExistence type="predicted"/>
<sequence>MTQQITLINIEKSNEKDLDKDIRWICDSFGLSSGRDIDDISIKIIRDLLNNIPSETNISSEMIANDLGISTSRVNHHIRNLIQSGLLYRKKRYIYLRGGSLKAAVQEIRKDSERIFDELEQVAEEIDQNKGIKNR</sequence>
<gene>
    <name evidence="1" type="ORF">D5R95_06725</name>
</gene>
<evidence type="ECO:0000313" key="2">
    <source>
        <dbReference type="Proteomes" id="UP000284763"/>
    </source>
</evidence>
<reference evidence="1 2" key="1">
    <citation type="submission" date="2018-08" db="EMBL/GenBank/DDBJ databases">
        <title>The metabolism and importance of syntrophic acetate oxidation coupled to methane or sulfide production in haloalkaline environments.</title>
        <authorList>
            <person name="Timmers P.H.A."/>
            <person name="Vavourakis C.D."/>
            <person name="Sorokin D.Y."/>
            <person name="Sinninghe Damste J.S."/>
            <person name="Muyzer G."/>
            <person name="Stams A.J.M."/>
            <person name="Plugge C.M."/>
        </authorList>
    </citation>
    <scope>NUCLEOTIDE SEQUENCE [LARGE SCALE GENOMIC DNA]</scope>
    <source>
        <strain evidence="1">MSAO_Arc3</strain>
    </source>
</reference>
<dbReference type="InterPro" id="IPR036390">
    <property type="entry name" value="WH_DNA-bd_sf"/>
</dbReference>